<proteinExistence type="predicted"/>
<dbReference type="EMBL" id="LLXH01000534">
    <property type="protein sequence ID" value="PKC65525.1"/>
    <property type="molecule type" value="Genomic_DNA"/>
</dbReference>
<dbReference type="Proteomes" id="UP000232688">
    <property type="component" value="Unassembled WGS sequence"/>
</dbReference>
<evidence type="ECO:0000313" key="2">
    <source>
        <dbReference type="EMBL" id="PKC65525.1"/>
    </source>
</evidence>
<dbReference type="AlphaFoldDB" id="A0A2N0RQF0"/>
<sequence>MTFTYDKSIEHTEISKFVLYVAEDTTDKNWKEAASALSEDEMFKRQTQWEDVKLSWNIVDNKKLA</sequence>
<dbReference type="Proteomes" id="UP000232722">
    <property type="component" value="Unassembled WGS sequence"/>
</dbReference>
<reference evidence="2 3" key="3">
    <citation type="submission" date="2017-10" db="EMBL/GenBank/DDBJ databases">
        <title>Extensive intraspecific genome diversity in a model arbuscular mycorrhizal fungus.</title>
        <authorList>
            <person name="Chen E.C.H."/>
            <person name="Morin E."/>
            <person name="Baudet D."/>
            <person name="Noel J."/>
            <person name="Ndikumana S."/>
            <person name="Charron P."/>
            <person name="St-Onge C."/>
            <person name="Giorgi J."/>
            <person name="Grigoriev I.V."/>
            <person name="Roux C."/>
            <person name="Martin F.M."/>
            <person name="Corradi N."/>
        </authorList>
    </citation>
    <scope>NUCLEOTIDE SEQUENCE [LARGE SCALE GENOMIC DNA]</scope>
    <source>
        <strain evidence="2 3">A1</strain>
    </source>
</reference>
<dbReference type="EMBL" id="LLXJ01000103">
    <property type="protein sequence ID" value="PKC15071.1"/>
    <property type="molecule type" value="Genomic_DNA"/>
</dbReference>
<evidence type="ECO:0000313" key="4">
    <source>
        <dbReference type="Proteomes" id="UP000232722"/>
    </source>
</evidence>
<reference evidence="1 4" key="1">
    <citation type="submission" date="2016-04" db="EMBL/GenBank/DDBJ databases">
        <title>Genome analyses suggest a sexual origin of heterokaryosis in a supposedly ancient asexual fungus.</title>
        <authorList>
            <person name="Ropars J."/>
            <person name="Sedzielewska K."/>
            <person name="Noel J."/>
            <person name="Charron P."/>
            <person name="Farinelli L."/>
            <person name="Marton T."/>
            <person name="Kruger M."/>
            <person name="Pelin A."/>
            <person name="Brachmann A."/>
            <person name="Corradi N."/>
        </authorList>
    </citation>
    <scope>NUCLEOTIDE SEQUENCE [LARGE SCALE GENOMIC DNA]</scope>
    <source>
        <strain evidence="1 4">A5</strain>
    </source>
</reference>
<reference evidence="1 4" key="2">
    <citation type="submission" date="2017-09" db="EMBL/GenBank/DDBJ databases">
        <title>Extensive intraspecific genome diversity in a model arbuscular mycorrhizal fungus.</title>
        <authorList>
            <person name="Chen E.C."/>
            <person name="Morin E."/>
            <person name="Beaudet D."/>
            <person name="Noel J."/>
            <person name="Ndikumana S."/>
            <person name="Charron P."/>
            <person name="St-Onge C."/>
            <person name="Giorgi J."/>
            <person name="Grigoriev I.V."/>
            <person name="Roux C."/>
            <person name="Martin F.M."/>
            <person name="Corradi N."/>
        </authorList>
    </citation>
    <scope>NUCLEOTIDE SEQUENCE [LARGE SCALE GENOMIC DNA]</scope>
    <source>
        <strain evidence="1 4">A5</strain>
    </source>
</reference>
<reference evidence="2 3" key="4">
    <citation type="submission" date="2017-10" db="EMBL/GenBank/DDBJ databases">
        <title>Genome analyses suggest a sexual origin of heterokaryosis in a supposedly ancient asexual fungus.</title>
        <authorList>
            <person name="Corradi N."/>
            <person name="Sedzielewska K."/>
            <person name="Noel J."/>
            <person name="Charron P."/>
            <person name="Farinelli L."/>
            <person name="Marton T."/>
            <person name="Kruger M."/>
            <person name="Pelin A."/>
            <person name="Brachmann A."/>
            <person name="Corradi N."/>
        </authorList>
    </citation>
    <scope>NUCLEOTIDE SEQUENCE [LARGE SCALE GENOMIC DNA]</scope>
    <source>
        <strain evidence="2 3">A1</strain>
    </source>
</reference>
<protein>
    <submittedName>
        <fullName evidence="2">Uncharacterized protein</fullName>
    </submittedName>
</protein>
<organism evidence="2 3">
    <name type="scientific">Rhizophagus irregularis</name>
    <dbReference type="NCBI Taxonomy" id="588596"/>
    <lineage>
        <taxon>Eukaryota</taxon>
        <taxon>Fungi</taxon>
        <taxon>Fungi incertae sedis</taxon>
        <taxon>Mucoromycota</taxon>
        <taxon>Glomeromycotina</taxon>
        <taxon>Glomeromycetes</taxon>
        <taxon>Glomerales</taxon>
        <taxon>Glomeraceae</taxon>
        <taxon>Rhizophagus</taxon>
    </lineage>
</organism>
<name>A0A2N0RQF0_9GLOM</name>
<dbReference type="VEuPathDB" id="FungiDB:RhiirA1_420330"/>
<evidence type="ECO:0000313" key="1">
    <source>
        <dbReference type="EMBL" id="PKC15071.1"/>
    </source>
</evidence>
<accession>A0A2N0RQF0</accession>
<comment type="caution">
    <text evidence="2">The sequence shown here is derived from an EMBL/GenBank/DDBJ whole genome shotgun (WGS) entry which is preliminary data.</text>
</comment>
<gene>
    <name evidence="2" type="ORF">RhiirA1_420330</name>
    <name evidence="1" type="ORF">RhiirA5_349549</name>
</gene>
<evidence type="ECO:0000313" key="3">
    <source>
        <dbReference type="Proteomes" id="UP000232688"/>
    </source>
</evidence>